<dbReference type="InterPro" id="IPR005247">
    <property type="entry name" value="YbhB_YbcL/LppC-like"/>
</dbReference>
<dbReference type="Pfam" id="PF01161">
    <property type="entry name" value="PBP"/>
    <property type="match status" value="1"/>
</dbReference>
<dbReference type="EMBL" id="CP042305">
    <property type="protein sequence ID" value="QDZ13608.1"/>
    <property type="molecule type" value="Genomic_DNA"/>
</dbReference>
<dbReference type="RefSeq" id="WP_146317698.1">
    <property type="nucleotide sequence ID" value="NZ_CP042305.1"/>
</dbReference>
<evidence type="ECO:0000313" key="3">
    <source>
        <dbReference type="Proteomes" id="UP000320216"/>
    </source>
</evidence>
<name>A0A5B8LYL3_9MICO</name>
<dbReference type="AlphaFoldDB" id="A0A5B8LYL3"/>
<dbReference type="KEGG" id="huw:FPZ11_01250"/>
<dbReference type="Proteomes" id="UP000320216">
    <property type="component" value="Chromosome"/>
</dbReference>
<dbReference type="InterPro" id="IPR008914">
    <property type="entry name" value="PEBP"/>
</dbReference>
<dbReference type="Gene3D" id="3.90.280.10">
    <property type="entry name" value="PEBP-like"/>
    <property type="match status" value="1"/>
</dbReference>
<dbReference type="OrthoDB" id="9797506at2"/>
<sequence>MSLAELVATPLGWLLRGRRADPSRSVQFADELAGAGILTVSSTSFDDGAAIARKHSGVGRGQNVSPELHWSGMPEGTRQVLVIIEDPDVPLALPVVHTIALVDPAGDPDGDFGDATSGSLREGALTVGNLRVQYVPAFRDRVGYQGPRPLPGHGVHHYGFHVYALDTVLDADALAGLDALLPQAAGHVLAAGVLTGWQRG</sequence>
<dbReference type="InterPro" id="IPR036610">
    <property type="entry name" value="PEBP-like_sf"/>
</dbReference>
<dbReference type="PANTHER" id="PTHR30289:SF1">
    <property type="entry name" value="PEBP (PHOSPHATIDYLETHANOLAMINE-BINDING PROTEIN) FAMILY PROTEIN"/>
    <property type="match status" value="1"/>
</dbReference>
<evidence type="ECO:0000313" key="2">
    <source>
        <dbReference type="EMBL" id="QDZ13608.1"/>
    </source>
</evidence>
<dbReference type="NCBIfam" id="TIGR00481">
    <property type="entry name" value="YbhB/YbcL family Raf kinase inhibitor-like protein"/>
    <property type="match status" value="1"/>
</dbReference>
<dbReference type="PANTHER" id="PTHR30289">
    <property type="entry name" value="UNCHARACTERIZED PROTEIN YBCL-RELATED"/>
    <property type="match status" value="1"/>
</dbReference>
<protein>
    <submittedName>
        <fullName evidence="2">YbhB/YbcL family Raf kinase inhibitor-like protein</fullName>
    </submittedName>
</protein>
<dbReference type="CDD" id="cd00865">
    <property type="entry name" value="PEBP_bact_arch"/>
    <property type="match status" value="1"/>
</dbReference>
<dbReference type="SUPFAM" id="SSF49777">
    <property type="entry name" value="PEBP-like"/>
    <property type="match status" value="1"/>
</dbReference>
<keyword evidence="3" id="KW-1185">Reference proteome</keyword>
<proteinExistence type="inferred from homology"/>
<organism evidence="2 3">
    <name type="scientific">Humibacter ginsenosidimutans</name>
    <dbReference type="NCBI Taxonomy" id="2599293"/>
    <lineage>
        <taxon>Bacteria</taxon>
        <taxon>Bacillati</taxon>
        <taxon>Actinomycetota</taxon>
        <taxon>Actinomycetes</taxon>
        <taxon>Micrococcales</taxon>
        <taxon>Microbacteriaceae</taxon>
        <taxon>Humibacter</taxon>
    </lineage>
</organism>
<comment type="similarity">
    <text evidence="1">Belongs to the UPF0098 family.</text>
</comment>
<accession>A0A5B8LYL3</accession>
<reference evidence="2 3" key="1">
    <citation type="submission" date="2019-07" db="EMBL/GenBank/DDBJ databases">
        <title>Full genome sequence of Humibacter sp. WJ7-1.</title>
        <authorList>
            <person name="Im W.-T."/>
        </authorList>
    </citation>
    <scope>NUCLEOTIDE SEQUENCE [LARGE SCALE GENOMIC DNA]</scope>
    <source>
        <strain evidence="2 3">WJ7-1</strain>
    </source>
</reference>
<evidence type="ECO:0000256" key="1">
    <source>
        <dbReference type="ARBA" id="ARBA00007120"/>
    </source>
</evidence>
<gene>
    <name evidence="2" type="ORF">FPZ11_01250</name>
</gene>